<evidence type="ECO:0000256" key="6">
    <source>
        <dbReference type="ARBA" id="ARBA00048348"/>
    </source>
</evidence>
<gene>
    <name evidence="9" type="ORF">GCM10009560_43560</name>
</gene>
<feature type="domain" description="Alpha-carbonic anhydrase" evidence="8">
    <location>
        <begin position="10"/>
        <end position="247"/>
    </location>
</feature>
<evidence type="ECO:0000256" key="3">
    <source>
        <dbReference type="ARBA" id="ARBA00022723"/>
    </source>
</evidence>
<evidence type="ECO:0000256" key="5">
    <source>
        <dbReference type="ARBA" id="ARBA00023239"/>
    </source>
</evidence>
<evidence type="ECO:0000256" key="7">
    <source>
        <dbReference type="SAM" id="SignalP"/>
    </source>
</evidence>
<evidence type="ECO:0000256" key="1">
    <source>
        <dbReference type="ARBA" id="ARBA00010718"/>
    </source>
</evidence>
<dbReference type="EC" id="4.2.1.1" evidence="2"/>
<dbReference type="InterPro" id="IPR036398">
    <property type="entry name" value="CA_dom_sf"/>
</dbReference>
<keyword evidence="7" id="KW-0732">Signal</keyword>
<keyword evidence="3" id="KW-0479">Metal-binding</keyword>
<feature type="signal peptide" evidence="7">
    <location>
        <begin position="1"/>
        <end position="25"/>
    </location>
</feature>
<proteinExistence type="inferred from homology"/>
<dbReference type="PROSITE" id="PS51144">
    <property type="entry name" value="ALPHA_CA_2"/>
    <property type="match status" value="1"/>
</dbReference>
<dbReference type="SUPFAM" id="SSF51069">
    <property type="entry name" value="Carbonic anhydrase"/>
    <property type="match status" value="1"/>
</dbReference>
<evidence type="ECO:0000313" key="10">
    <source>
        <dbReference type="Proteomes" id="UP001501578"/>
    </source>
</evidence>
<name>A0ABN1Q0L5_9ACTN</name>
<dbReference type="Gene3D" id="3.10.200.10">
    <property type="entry name" value="Alpha carbonic anhydrase"/>
    <property type="match status" value="1"/>
</dbReference>
<keyword evidence="4" id="KW-0862">Zinc</keyword>
<dbReference type="PANTHER" id="PTHR18952">
    <property type="entry name" value="CARBONIC ANHYDRASE"/>
    <property type="match status" value="1"/>
</dbReference>
<evidence type="ECO:0000313" key="9">
    <source>
        <dbReference type="EMBL" id="GAA0935465.1"/>
    </source>
</evidence>
<accession>A0ABN1Q0L5</accession>
<comment type="caution">
    <text evidence="9">The sequence shown here is derived from an EMBL/GenBank/DDBJ whole genome shotgun (WGS) entry which is preliminary data.</text>
</comment>
<dbReference type="EMBL" id="BAAAHQ010000023">
    <property type="protein sequence ID" value="GAA0935465.1"/>
    <property type="molecule type" value="Genomic_DNA"/>
</dbReference>
<sequence>MLSRLTKLLIAVATTAALVAAPAQAQQACTGAPGHVQSPVEIDRSQNCGPATPALTINYGYADGKMEFRDKAPLGVVDSHDDVAFIPDKLSDPHVMYGSTKYVLEEVHYHFDAEHKFQGQAVAPSEAHFVNKTPAGDTVVLGVLIDGVSFPASDAHDHAFNGVPTNHGGSWNIGSVNLAGMLPAGKASFRYSGSLTSSPYTPVHWIVFNDHAEATDTTIAQVKAPFGAAGNSRQLQPVAPRIYPGNP</sequence>
<evidence type="ECO:0000259" key="8">
    <source>
        <dbReference type="PROSITE" id="PS51144"/>
    </source>
</evidence>
<dbReference type="InterPro" id="IPR001148">
    <property type="entry name" value="CA_dom"/>
</dbReference>
<dbReference type="Pfam" id="PF00194">
    <property type="entry name" value="Carb_anhydrase"/>
    <property type="match status" value="1"/>
</dbReference>
<dbReference type="RefSeq" id="WP_343951777.1">
    <property type="nucleotide sequence ID" value="NZ_BAAAHQ010000023.1"/>
</dbReference>
<organism evidence="9 10">
    <name type="scientific">Nonomuraea longicatena</name>
    <dbReference type="NCBI Taxonomy" id="83682"/>
    <lineage>
        <taxon>Bacteria</taxon>
        <taxon>Bacillati</taxon>
        <taxon>Actinomycetota</taxon>
        <taxon>Actinomycetes</taxon>
        <taxon>Streptosporangiales</taxon>
        <taxon>Streptosporangiaceae</taxon>
        <taxon>Nonomuraea</taxon>
    </lineage>
</organism>
<dbReference type="PANTHER" id="PTHR18952:SF265">
    <property type="entry name" value="CARBONIC ANHYDRASE"/>
    <property type="match status" value="1"/>
</dbReference>
<keyword evidence="10" id="KW-1185">Reference proteome</keyword>
<comment type="similarity">
    <text evidence="1">Belongs to the alpha-carbonic anhydrase family.</text>
</comment>
<comment type="catalytic activity">
    <reaction evidence="6">
        <text>hydrogencarbonate + H(+) = CO2 + H2O</text>
        <dbReference type="Rhea" id="RHEA:10748"/>
        <dbReference type="ChEBI" id="CHEBI:15377"/>
        <dbReference type="ChEBI" id="CHEBI:15378"/>
        <dbReference type="ChEBI" id="CHEBI:16526"/>
        <dbReference type="ChEBI" id="CHEBI:17544"/>
        <dbReference type="EC" id="4.2.1.1"/>
    </reaction>
</comment>
<dbReference type="SMART" id="SM01057">
    <property type="entry name" value="Carb_anhydrase"/>
    <property type="match status" value="1"/>
</dbReference>
<dbReference type="Proteomes" id="UP001501578">
    <property type="component" value="Unassembled WGS sequence"/>
</dbReference>
<dbReference type="InterPro" id="IPR023561">
    <property type="entry name" value="Carbonic_anhydrase_a-class"/>
</dbReference>
<evidence type="ECO:0000256" key="4">
    <source>
        <dbReference type="ARBA" id="ARBA00022833"/>
    </source>
</evidence>
<evidence type="ECO:0000256" key="2">
    <source>
        <dbReference type="ARBA" id="ARBA00012925"/>
    </source>
</evidence>
<feature type="chain" id="PRO_5045941612" description="carbonic anhydrase" evidence="7">
    <location>
        <begin position="26"/>
        <end position="247"/>
    </location>
</feature>
<reference evidence="9 10" key="1">
    <citation type="journal article" date="2019" name="Int. J. Syst. Evol. Microbiol.">
        <title>The Global Catalogue of Microorganisms (GCM) 10K type strain sequencing project: providing services to taxonomists for standard genome sequencing and annotation.</title>
        <authorList>
            <consortium name="The Broad Institute Genomics Platform"/>
            <consortium name="The Broad Institute Genome Sequencing Center for Infectious Disease"/>
            <person name="Wu L."/>
            <person name="Ma J."/>
        </authorList>
    </citation>
    <scope>NUCLEOTIDE SEQUENCE [LARGE SCALE GENOMIC DNA]</scope>
    <source>
        <strain evidence="9 10">JCM 11136</strain>
    </source>
</reference>
<keyword evidence="5" id="KW-0456">Lyase</keyword>
<protein>
    <recommendedName>
        <fullName evidence="2">carbonic anhydrase</fullName>
        <ecNumber evidence="2">4.2.1.1</ecNumber>
    </recommendedName>
</protein>